<dbReference type="AlphaFoldDB" id="A0A6A1VHX8"/>
<name>A0A6A1VHX8_9ROSI</name>
<dbReference type="EMBL" id="RXIC02000023">
    <property type="protein sequence ID" value="KAB1212371.1"/>
    <property type="molecule type" value="Genomic_DNA"/>
</dbReference>
<evidence type="ECO:0000256" key="1">
    <source>
        <dbReference type="SAM" id="MobiDB-lite"/>
    </source>
</evidence>
<proteinExistence type="predicted"/>
<sequence length="175" mass="19887">MSSSRPTRSFKEHQPLLAPKGRRRLGPPKNPLPLLKTTSTVKLVYANFQFTKSEDADSYVNGKMLDLLSSSLNSMINAPDVRKKFFENHGWNSEKAILPSSISFFAYGVIIPNTPFPLYAPQFESLEASFGDIKEEQKKLGQQLEKLSLDMKTGFDDIKQLFAAHDERFNLLERM</sequence>
<protein>
    <submittedName>
        <fullName evidence="2">Uncharacterized protein</fullName>
    </submittedName>
</protein>
<reference evidence="2 3" key="1">
    <citation type="journal article" date="2019" name="Plant Biotechnol. J.">
        <title>The red bayberry genome and genetic basis of sex determination.</title>
        <authorList>
            <person name="Jia H.M."/>
            <person name="Jia H.J."/>
            <person name="Cai Q.L."/>
            <person name="Wang Y."/>
            <person name="Zhao H.B."/>
            <person name="Yang W.F."/>
            <person name="Wang G.Y."/>
            <person name="Li Y.H."/>
            <person name="Zhan D.L."/>
            <person name="Shen Y.T."/>
            <person name="Niu Q.F."/>
            <person name="Chang L."/>
            <person name="Qiu J."/>
            <person name="Zhao L."/>
            <person name="Xie H.B."/>
            <person name="Fu W.Y."/>
            <person name="Jin J."/>
            <person name="Li X.W."/>
            <person name="Jiao Y."/>
            <person name="Zhou C.C."/>
            <person name="Tu T."/>
            <person name="Chai C.Y."/>
            <person name="Gao J.L."/>
            <person name="Fan L.J."/>
            <person name="van de Weg E."/>
            <person name="Wang J.Y."/>
            <person name="Gao Z.S."/>
        </authorList>
    </citation>
    <scope>NUCLEOTIDE SEQUENCE [LARGE SCALE GENOMIC DNA]</scope>
    <source>
        <tissue evidence="2">Leaves</tissue>
    </source>
</reference>
<comment type="caution">
    <text evidence="2">The sequence shown here is derived from an EMBL/GenBank/DDBJ whole genome shotgun (WGS) entry which is preliminary data.</text>
</comment>
<evidence type="ECO:0000313" key="2">
    <source>
        <dbReference type="EMBL" id="KAB1212371.1"/>
    </source>
</evidence>
<evidence type="ECO:0000313" key="3">
    <source>
        <dbReference type="Proteomes" id="UP000516437"/>
    </source>
</evidence>
<feature type="region of interest" description="Disordered" evidence="1">
    <location>
        <begin position="1"/>
        <end position="32"/>
    </location>
</feature>
<organism evidence="2 3">
    <name type="scientific">Morella rubra</name>
    <name type="common">Chinese bayberry</name>
    <dbReference type="NCBI Taxonomy" id="262757"/>
    <lineage>
        <taxon>Eukaryota</taxon>
        <taxon>Viridiplantae</taxon>
        <taxon>Streptophyta</taxon>
        <taxon>Embryophyta</taxon>
        <taxon>Tracheophyta</taxon>
        <taxon>Spermatophyta</taxon>
        <taxon>Magnoliopsida</taxon>
        <taxon>eudicotyledons</taxon>
        <taxon>Gunneridae</taxon>
        <taxon>Pentapetalae</taxon>
        <taxon>rosids</taxon>
        <taxon>fabids</taxon>
        <taxon>Fagales</taxon>
        <taxon>Myricaceae</taxon>
        <taxon>Morella</taxon>
    </lineage>
</organism>
<keyword evidence="3" id="KW-1185">Reference proteome</keyword>
<accession>A0A6A1VHX8</accession>
<gene>
    <name evidence="2" type="ORF">CJ030_MR5G020722</name>
</gene>
<dbReference type="Proteomes" id="UP000516437">
    <property type="component" value="Chromosome 5"/>
</dbReference>